<dbReference type="Pfam" id="PF04152">
    <property type="entry name" value="Mre11_DNA_bind"/>
    <property type="match status" value="1"/>
</dbReference>
<keyword evidence="15 16" id="KW-0469">Meiosis</keyword>
<evidence type="ECO:0000256" key="12">
    <source>
        <dbReference type="ARBA" id="ARBA00023204"/>
    </source>
</evidence>
<evidence type="ECO:0000256" key="1">
    <source>
        <dbReference type="ARBA" id="ARBA00001936"/>
    </source>
</evidence>
<dbReference type="GO" id="GO:0000724">
    <property type="term" value="P:double-strand break repair via homologous recombination"/>
    <property type="evidence" value="ECO:0007669"/>
    <property type="project" value="TreeGrafter"/>
</dbReference>
<name>A0AAD5TBV8_9FUNG</name>
<feature type="domain" description="Mre11 DNA-binding" evidence="20">
    <location>
        <begin position="361"/>
        <end position="527"/>
    </location>
</feature>
<dbReference type="InterPro" id="IPR007281">
    <property type="entry name" value="Mre11_DNA-bd"/>
</dbReference>
<feature type="compositionally biased region" description="Acidic residues" evidence="19">
    <location>
        <begin position="743"/>
        <end position="752"/>
    </location>
</feature>
<comment type="function">
    <text evidence="16">Core component of the MRN complex, which plays a central role in double-strand break (DSB) repair, DNA recombination, maintenance of telomere integrity and meiosis. The MRN complex is involved in the repair of DNA double-strand breaks (DSBs) via homologous recombination (HR), an error-free mechanism which primarily occurs during S and G2 phases. The complex (1) mediates the end resection of damaged DNA, which generates proper single-stranded DNA, a key initial steps in HR, and is (2) required for the recruitment of other repair factors and efficient activation of ATM and ATR upon DNA damage. Within the MRN complex, MRE11 possesses both single-strand endonuclease activity and double-strand-specific 3'-5' exonuclease activity. MRE11 first endonucleolytically cleaves the 5' strand at DNA DSB ends to prevent non-homologous end joining (NHEJ) and licence HR. It then generates a single-stranded DNA gap via 3' to 5' exonucleolytic degradation, which is required for single-strand invasion and recombination.</text>
</comment>
<keyword evidence="22" id="KW-1185">Reference proteome</keyword>
<evidence type="ECO:0000256" key="2">
    <source>
        <dbReference type="ARBA" id="ARBA00004123"/>
    </source>
</evidence>
<dbReference type="GO" id="GO:0000723">
    <property type="term" value="P:telomere maintenance"/>
    <property type="evidence" value="ECO:0007669"/>
    <property type="project" value="TreeGrafter"/>
</dbReference>
<dbReference type="InterPro" id="IPR041796">
    <property type="entry name" value="Mre11_N"/>
</dbReference>
<feature type="compositionally biased region" description="Low complexity" evidence="19">
    <location>
        <begin position="756"/>
        <end position="767"/>
    </location>
</feature>
<dbReference type="PIRSF" id="PIRSF000882">
    <property type="entry name" value="DSB_repair_MRE11"/>
    <property type="match status" value="1"/>
</dbReference>
<keyword evidence="13 16" id="KW-0464">Manganese</keyword>
<dbReference type="CDD" id="cd00840">
    <property type="entry name" value="MPP_Mre11_N"/>
    <property type="match status" value="1"/>
</dbReference>
<evidence type="ECO:0000256" key="17">
    <source>
        <dbReference type="PIRSR" id="PIRSR000882-1"/>
    </source>
</evidence>
<protein>
    <recommendedName>
        <fullName evidence="16">Double-strand break repair protein</fullName>
    </recommendedName>
</protein>
<sequence length="773" mass="85836">MYSDSTAFFAFQQPLNSPLSFPIPFMVGARGSRAAARRVIEDESEDDIENYELSQSEDGDAVPGANVNADPDAFRILLATDNHLGYMEKDPVRAHDSFNAFEEVLKLARKHAASSFAASVDFVLLGGDLFHENKPSRKCQKTTLRLLRKYCLGDRPCPVEFLSDPKTNFGEDIGMVNYENPNLNVSMPVFSIHGNHDDPSGDGSYCALDILSEVGYVNYFGRQDEVDDISIKPILLGKGTSKLALYGLGNIRDERLHRTFTHKKVKMFRPSEDPDDWFNMMVIHQNRVAHGPTNYIPEHFLDDFLQLVFWGHEHDCLVDPVLNAMKGFHVTQPGSSVATSLCEGEAVPKHVAILTVKGLDFKIEPIRLQTVRPFVIDEVALKDIQGLRASDPAKVHEFLQERVTNLIADAKEQWAELNPDLPDAHFPKPLIRLRVDYSGGFTTINTGRFGQNFVDTVANPKDILQYHRRRAQSAKPKTKKEDLLNINAFIPEKLDSLRVEDLVRDYLSAQNLDILPENELGQAVKLFVEKEDRDAIKDFIDDTIKRNDTSISMDVPVEDDDKFKEQIATRKKQRAVEFDAEMEVRKKNPELMSAPRKPRGPEIEEDGDFEVPAASAKRPPAKRAPARKAATTKPARAPAKPRGRAKAPPAPVIDDDDDDEFTMANAHSTGQDPISDDEEAEVVPTPTASKRKLPANMSVATPATASKRPRGSASAATRSTATPAAATKAARQSKLNFGAPIVLDDDDDDDDFASFARTPTASSSRAAATRRRI</sequence>
<evidence type="ECO:0000259" key="20">
    <source>
        <dbReference type="SMART" id="SM01347"/>
    </source>
</evidence>
<comment type="cofactor">
    <cofactor evidence="1 16">
        <name>Mn(2+)</name>
        <dbReference type="ChEBI" id="CHEBI:29035"/>
    </cofactor>
</comment>
<dbReference type="Proteomes" id="UP001212152">
    <property type="component" value="Unassembled WGS sequence"/>
</dbReference>
<dbReference type="NCBIfam" id="TIGR00583">
    <property type="entry name" value="mre11"/>
    <property type="match status" value="1"/>
</dbReference>
<dbReference type="GO" id="GO:0030870">
    <property type="term" value="C:Mre11 complex"/>
    <property type="evidence" value="ECO:0007669"/>
    <property type="project" value="UniProtKB-UniRule"/>
</dbReference>
<gene>
    <name evidence="21" type="primary">MRE11A</name>
    <name evidence="21" type="ORF">HDU87_001205</name>
</gene>
<dbReference type="InterPro" id="IPR038487">
    <property type="entry name" value="Mre11_capping_dom"/>
</dbReference>
<evidence type="ECO:0000256" key="4">
    <source>
        <dbReference type="ARBA" id="ARBA00009028"/>
    </source>
</evidence>
<keyword evidence="8 16" id="KW-0255">Endonuclease</keyword>
<dbReference type="EMBL" id="JADGJQ010000123">
    <property type="protein sequence ID" value="KAJ3168368.1"/>
    <property type="molecule type" value="Genomic_DNA"/>
</dbReference>
<keyword evidence="9 16" id="KW-0227">DNA damage</keyword>
<dbReference type="GO" id="GO:0042138">
    <property type="term" value="P:meiotic DNA double-strand break formation"/>
    <property type="evidence" value="ECO:0007669"/>
    <property type="project" value="TreeGrafter"/>
</dbReference>
<evidence type="ECO:0000313" key="21">
    <source>
        <dbReference type="EMBL" id="KAJ3168368.1"/>
    </source>
</evidence>
<dbReference type="GO" id="GO:0006303">
    <property type="term" value="P:double-strand break repair via nonhomologous end joining"/>
    <property type="evidence" value="ECO:0007669"/>
    <property type="project" value="TreeGrafter"/>
</dbReference>
<dbReference type="PANTHER" id="PTHR10139:SF1">
    <property type="entry name" value="DOUBLE-STRAND BREAK REPAIR PROTEIN MRE11"/>
    <property type="match status" value="1"/>
</dbReference>
<dbReference type="PANTHER" id="PTHR10139">
    <property type="entry name" value="DOUBLE-STRAND BREAK REPAIR PROTEIN MRE11"/>
    <property type="match status" value="1"/>
</dbReference>
<dbReference type="SUPFAM" id="SSF56300">
    <property type="entry name" value="Metallo-dependent phosphatases"/>
    <property type="match status" value="1"/>
</dbReference>
<evidence type="ECO:0000256" key="16">
    <source>
        <dbReference type="PIRNR" id="PIRNR000882"/>
    </source>
</evidence>
<feature type="region of interest" description="Disordered" evidence="19">
    <location>
        <begin position="581"/>
        <end position="773"/>
    </location>
</feature>
<keyword evidence="7" id="KW-0479">Metal-binding</keyword>
<dbReference type="Gene3D" id="3.60.21.10">
    <property type="match status" value="1"/>
</dbReference>
<comment type="subcellular location">
    <subcellularLocation>
        <location evidence="3">Chromosome</location>
    </subcellularLocation>
    <subcellularLocation>
        <location evidence="2 16">Nucleus</location>
    </subcellularLocation>
</comment>
<dbReference type="GO" id="GO:0097552">
    <property type="term" value="P:mitochondrial double-strand break repair via homologous recombination"/>
    <property type="evidence" value="ECO:0007669"/>
    <property type="project" value="TreeGrafter"/>
</dbReference>
<keyword evidence="12 16" id="KW-0234">DNA repair</keyword>
<dbReference type="InterPro" id="IPR004843">
    <property type="entry name" value="Calcineurin-like_PHP"/>
</dbReference>
<keyword evidence="10 16" id="KW-0378">Hydrolase</keyword>
<feature type="compositionally biased region" description="Low complexity" evidence="19">
    <location>
        <begin position="711"/>
        <end position="733"/>
    </location>
</feature>
<proteinExistence type="inferred from homology"/>
<evidence type="ECO:0000256" key="10">
    <source>
        <dbReference type="ARBA" id="ARBA00022801"/>
    </source>
</evidence>
<dbReference type="GO" id="GO:0007095">
    <property type="term" value="P:mitotic G2 DNA damage checkpoint signaling"/>
    <property type="evidence" value="ECO:0007669"/>
    <property type="project" value="TreeGrafter"/>
</dbReference>
<comment type="similarity">
    <text evidence="4 16 18">Belongs to the MRE11/RAD32 family.</text>
</comment>
<dbReference type="FunFam" id="3.60.21.10:FF:000011">
    <property type="entry name" value="Double-strand break repair protein"/>
    <property type="match status" value="1"/>
</dbReference>
<dbReference type="InterPro" id="IPR029052">
    <property type="entry name" value="Metallo-depent_PP-like"/>
</dbReference>
<dbReference type="Pfam" id="PF00149">
    <property type="entry name" value="Metallophos"/>
    <property type="match status" value="1"/>
</dbReference>
<evidence type="ECO:0000256" key="7">
    <source>
        <dbReference type="ARBA" id="ARBA00022723"/>
    </source>
</evidence>
<evidence type="ECO:0000256" key="6">
    <source>
        <dbReference type="ARBA" id="ARBA00022722"/>
    </source>
</evidence>
<evidence type="ECO:0000256" key="15">
    <source>
        <dbReference type="ARBA" id="ARBA00023254"/>
    </source>
</evidence>
<reference evidence="21" key="1">
    <citation type="submission" date="2020-05" db="EMBL/GenBank/DDBJ databases">
        <title>Phylogenomic resolution of chytrid fungi.</title>
        <authorList>
            <person name="Stajich J.E."/>
            <person name="Amses K."/>
            <person name="Simmons R."/>
            <person name="Seto K."/>
            <person name="Myers J."/>
            <person name="Bonds A."/>
            <person name="Quandt C.A."/>
            <person name="Barry K."/>
            <person name="Liu P."/>
            <person name="Grigoriev I."/>
            <person name="Longcore J.E."/>
            <person name="James T.Y."/>
        </authorList>
    </citation>
    <scope>NUCLEOTIDE SEQUENCE</scope>
    <source>
        <strain evidence="21">JEL0379</strain>
    </source>
</reference>
<evidence type="ECO:0000313" key="22">
    <source>
        <dbReference type="Proteomes" id="UP001212152"/>
    </source>
</evidence>
<comment type="caution">
    <text evidence="21">The sequence shown here is derived from an EMBL/GenBank/DDBJ whole genome shotgun (WGS) entry which is preliminary data.</text>
</comment>
<evidence type="ECO:0000256" key="13">
    <source>
        <dbReference type="ARBA" id="ARBA00023211"/>
    </source>
</evidence>
<dbReference type="GO" id="GO:0035861">
    <property type="term" value="C:site of double-strand break"/>
    <property type="evidence" value="ECO:0007669"/>
    <property type="project" value="TreeGrafter"/>
</dbReference>
<dbReference type="InterPro" id="IPR003701">
    <property type="entry name" value="Mre11"/>
</dbReference>
<organism evidence="21 22">
    <name type="scientific">Geranomyces variabilis</name>
    <dbReference type="NCBI Taxonomy" id="109894"/>
    <lineage>
        <taxon>Eukaryota</taxon>
        <taxon>Fungi</taxon>
        <taxon>Fungi incertae sedis</taxon>
        <taxon>Chytridiomycota</taxon>
        <taxon>Chytridiomycota incertae sedis</taxon>
        <taxon>Chytridiomycetes</taxon>
        <taxon>Spizellomycetales</taxon>
        <taxon>Powellomycetaceae</taxon>
        <taxon>Geranomyces</taxon>
    </lineage>
</organism>
<keyword evidence="6 16" id="KW-0540">Nuclease</keyword>
<keyword evidence="14 16" id="KW-0539">Nucleus</keyword>
<dbReference type="GO" id="GO:0000014">
    <property type="term" value="F:single-stranded DNA endodeoxyribonuclease activity"/>
    <property type="evidence" value="ECO:0007669"/>
    <property type="project" value="TreeGrafter"/>
</dbReference>
<evidence type="ECO:0000256" key="3">
    <source>
        <dbReference type="ARBA" id="ARBA00004286"/>
    </source>
</evidence>
<dbReference type="SMART" id="SM01347">
    <property type="entry name" value="Mre11_DNA_bind"/>
    <property type="match status" value="1"/>
</dbReference>
<dbReference type="GO" id="GO:0008296">
    <property type="term" value="F:3'-5'-DNA exonuclease activity"/>
    <property type="evidence" value="ECO:0007669"/>
    <property type="project" value="InterPro"/>
</dbReference>
<feature type="active site" description="Proton donor" evidence="17">
    <location>
        <position position="196"/>
    </location>
</feature>
<accession>A0AAD5TBV8</accession>
<evidence type="ECO:0000256" key="8">
    <source>
        <dbReference type="ARBA" id="ARBA00022759"/>
    </source>
</evidence>
<keyword evidence="5" id="KW-0158">Chromosome</keyword>
<evidence type="ECO:0000256" key="19">
    <source>
        <dbReference type="SAM" id="MobiDB-lite"/>
    </source>
</evidence>
<dbReference type="GO" id="GO:0031573">
    <property type="term" value="P:mitotic intra-S DNA damage checkpoint signaling"/>
    <property type="evidence" value="ECO:0007669"/>
    <property type="project" value="TreeGrafter"/>
</dbReference>
<evidence type="ECO:0000256" key="11">
    <source>
        <dbReference type="ARBA" id="ARBA00022839"/>
    </source>
</evidence>
<evidence type="ECO:0000256" key="18">
    <source>
        <dbReference type="RuleBase" id="RU003447"/>
    </source>
</evidence>
<feature type="compositionally biased region" description="Low complexity" evidence="19">
    <location>
        <begin position="627"/>
        <end position="638"/>
    </location>
</feature>
<dbReference type="AlphaFoldDB" id="A0AAD5TBV8"/>
<evidence type="ECO:0000256" key="5">
    <source>
        <dbReference type="ARBA" id="ARBA00022454"/>
    </source>
</evidence>
<evidence type="ECO:0000256" key="9">
    <source>
        <dbReference type="ARBA" id="ARBA00022763"/>
    </source>
</evidence>
<keyword evidence="11 16" id="KW-0269">Exonuclease</keyword>
<dbReference type="GO" id="GO:0030145">
    <property type="term" value="F:manganese ion binding"/>
    <property type="evidence" value="ECO:0007669"/>
    <property type="project" value="UniProtKB-UniRule"/>
</dbReference>
<evidence type="ECO:0000256" key="14">
    <source>
        <dbReference type="ARBA" id="ARBA00023242"/>
    </source>
</evidence>
<dbReference type="Gene3D" id="3.30.110.110">
    <property type="entry name" value="Mre11, capping domain"/>
    <property type="match status" value="1"/>
</dbReference>